<evidence type="ECO:0000313" key="5">
    <source>
        <dbReference type="EMBL" id="TDR73621.1"/>
    </source>
</evidence>
<gene>
    <name evidence="5" type="ORF">DFP86_113128</name>
</gene>
<keyword evidence="6" id="KW-1185">Reference proteome</keyword>
<dbReference type="InterPro" id="IPR035965">
    <property type="entry name" value="PAS-like_dom_sf"/>
</dbReference>
<dbReference type="OrthoDB" id="8579497at2"/>
<dbReference type="SUPFAM" id="SSF55785">
    <property type="entry name" value="PYP-like sensor domain (PAS domain)"/>
    <property type="match status" value="1"/>
</dbReference>
<dbReference type="EMBL" id="SNZP01000013">
    <property type="protein sequence ID" value="TDR73621.1"/>
    <property type="molecule type" value="Genomic_DNA"/>
</dbReference>
<evidence type="ECO:0000313" key="6">
    <source>
        <dbReference type="Proteomes" id="UP000295611"/>
    </source>
</evidence>
<evidence type="ECO:0000256" key="2">
    <source>
        <dbReference type="ARBA" id="ARBA00023125"/>
    </source>
</evidence>
<reference evidence="5 6" key="1">
    <citation type="submission" date="2019-03" db="EMBL/GenBank/DDBJ databases">
        <title>Genomic Encyclopedia of Type Strains, Phase III (KMG-III): the genomes of soil and plant-associated and newly described type strains.</title>
        <authorList>
            <person name="Whitman W."/>
        </authorList>
    </citation>
    <scope>NUCLEOTIDE SEQUENCE [LARGE SCALE GENOMIC DNA]</scope>
    <source>
        <strain evidence="5 6">CECT 8976</strain>
    </source>
</reference>
<evidence type="ECO:0000256" key="1">
    <source>
        <dbReference type="ARBA" id="ARBA00023015"/>
    </source>
</evidence>
<sequence>MNFLIPSELRTLIDTQPGCGGCKDLASNYLYADQTFTSLVGLRHKEDIVGMTDLDMPCDTVECAHLFRAQDREVIESGENLRILDVQRFADKQWKSLIFTKTPLRDTAQNIVGTVFHGQELHTRELLELAALLSEICYRPHDTSWLTTPTSYTIGRPGRGPKLSPRQEEVLFLLLRGRTARQIARVLGVATRTVEWHHTTLKEKFSAQNKSELVDRAIELGYLNNLPPGLWQRPLSIILRET</sequence>
<keyword evidence="1" id="KW-0805">Transcription regulation</keyword>
<dbReference type="CDD" id="cd06170">
    <property type="entry name" value="LuxR_C_like"/>
    <property type="match status" value="1"/>
</dbReference>
<dbReference type="Gene3D" id="3.30.450.20">
    <property type="entry name" value="PAS domain"/>
    <property type="match status" value="1"/>
</dbReference>
<accession>A0A4R7B1X6</accession>
<dbReference type="GO" id="GO:0003677">
    <property type="term" value="F:DNA binding"/>
    <property type="evidence" value="ECO:0007669"/>
    <property type="project" value="UniProtKB-KW"/>
</dbReference>
<dbReference type="PRINTS" id="PR00038">
    <property type="entry name" value="HTHLUXR"/>
</dbReference>
<dbReference type="SMART" id="SM00421">
    <property type="entry name" value="HTH_LUXR"/>
    <property type="match status" value="1"/>
</dbReference>
<keyword evidence="3" id="KW-0804">Transcription</keyword>
<dbReference type="Pfam" id="PF00196">
    <property type="entry name" value="GerE"/>
    <property type="match status" value="1"/>
</dbReference>
<dbReference type="Gene3D" id="1.10.10.10">
    <property type="entry name" value="Winged helix-like DNA-binding domain superfamily/Winged helix DNA-binding domain"/>
    <property type="match status" value="1"/>
</dbReference>
<protein>
    <submittedName>
        <fullName evidence="5">PAS domain-containing protein</fullName>
    </submittedName>
</protein>
<proteinExistence type="predicted"/>
<dbReference type="PANTHER" id="PTHR44688">
    <property type="entry name" value="DNA-BINDING TRANSCRIPTIONAL ACTIVATOR DEVR_DOSR"/>
    <property type="match status" value="1"/>
</dbReference>
<dbReference type="RefSeq" id="WP_133682898.1">
    <property type="nucleotide sequence ID" value="NZ_SNZP01000013.1"/>
</dbReference>
<dbReference type="InterPro" id="IPR036388">
    <property type="entry name" value="WH-like_DNA-bd_sf"/>
</dbReference>
<dbReference type="InterPro" id="IPR013656">
    <property type="entry name" value="PAS_4"/>
</dbReference>
<dbReference type="PANTHER" id="PTHR44688:SF16">
    <property type="entry name" value="DNA-BINDING TRANSCRIPTIONAL ACTIVATOR DEVR_DOSR"/>
    <property type="match status" value="1"/>
</dbReference>
<evidence type="ECO:0000256" key="3">
    <source>
        <dbReference type="ARBA" id="ARBA00023163"/>
    </source>
</evidence>
<dbReference type="GO" id="GO:0006355">
    <property type="term" value="P:regulation of DNA-templated transcription"/>
    <property type="evidence" value="ECO:0007669"/>
    <property type="project" value="InterPro"/>
</dbReference>
<dbReference type="AlphaFoldDB" id="A0A4R7B1X6"/>
<dbReference type="SUPFAM" id="SSF46894">
    <property type="entry name" value="C-terminal effector domain of the bipartite response regulators"/>
    <property type="match status" value="1"/>
</dbReference>
<keyword evidence="2" id="KW-0238">DNA-binding</keyword>
<dbReference type="InterPro" id="IPR000792">
    <property type="entry name" value="Tscrpt_reg_LuxR_C"/>
</dbReference>
<comment type="caution">
    <text evidence="5">The sequence shown here is derived from an EMBL/GenBank/DDBJ whole genome shotgun (WGS) entry which is preliminary data.</text>
</comment>
<dbReference type="PROSITE" id="PS50043">
    <property type="entry name" value="HTH_LUXR_2"/>
    <property type="match status" value="1"/>
</dbReference>
<dbReference type="Pfam" id="PF08448">
    <property type="entry name" value="PAS_4"/>
    <property type="match status" value="1"/>
</dbReference>
<feature type="domain" description="HTH luxR-type" evidence="4">
    <location>
        <begin position="156"/>
        <end position="221"/>
    </location>
</feature>
<dbReference type="InterPro" id="IPR016032">
    <property type="entry name" value="Sig_transdc_resp-reg_C-effctor"/>
</dbReference>
<name>A0A4R7B1X6_9NEIS</name>
<dbReference type="Proteomes" id="UP000295611">
    <property type="component" value="Unassembled WGS sequence"/>
</dbReference>
<evidence type="ECO:0000259" key="4">
    <source>
        <dbReference type="PROSITE" id="PS50043"/>
    </source>
</evidence>
<organism evidence="5 6">
    <name type="scientific">Paludibacterium purpuratum</name>
    <dbReference type="NCBI Taxonomy" id="1144873"/>
    <lineage>
        <taxon>Bacteria</taxon>
        <taxon>Pseudomonadati</taxon>
        <taxon>Pseudomonadota</taxon>
        <taxon>Betaproteobacteria</taxon>
        <taxon>Neisseriales</taxon>
        <taxon>Chromobacteriaceae</taxon>
        <taxon>Paludibacterium</taxon>
    </lineage>
</organism>